<dbReference type="Gene3D" id="3.30.460.10">
    <property type="entry name" value="Beta Polymerase, domain 2"/>
    <property type="match status" value="1"/>
</dbReference>
<sequence>MANESYEKTKTPLIYSKKQVERAGRCIRKQEGDIEQAVKVIQNFRSAHAYPLTIIKNLVWKHVRSLGLLDTATVARRLKRLPTILDKLQRSSLNGGESCNAIDLRRMQDIGGCRVIVQTKKELEELNASLDTSRTVHESRTYSHLEVAKDSGYRGIHRCYKTYSKKSEHASKGFNIELQLRTKLQHVWATGVEIIDVVENESLKTNPTQANYKWKRLLVIFSEFLAEKDGFIELNSVTSKTLRLELLQLAQDLHAVEKLNSFNRALDVKEISARAKEQGFTLLRFDLKTGNGSASFFPKNREQDAMAKYAELEAELDQDVILIAGRDIKKIEKAYPNYLGDSSTFVSLLAEAITTW</sequence>
<protein>
    <recommendedName>
        <fullName evidence="1">RelA/SpoT domain-containing protein</fullName>
    </recommendedName>
</protein>
<accession>A0A1Y6L209</accession>
<dbReference type="RefSeq" id="WP_087820668.1">
    <property type="nucleotide sequence ID" value="NZ_FYAH01000002.1"/>
</dbReference>
<evidence type="ECO:0000313" key="2">
    <source>
        <dbReference type="EMBL" id="SMY16668.1"/>
    </source>
</evidence>
<dbReference type="InterPro" id="IPR007685">
    <property type="entry name" value="RelA_SpoT"/>
</dbReference>
<gene>
    <name evidence="2" type="ORF">PAQU9191_01904</name>
</gene>
<dbReference type="InterPro" id="IPR052366">
    <property type="entry name" value="GTP_Pyrophosphokinase"/>
</dbReference>
<reference evidence="3" key="1">
    <citation type="submission" date="2017-06" db="EMBL/GenBank/DDBJ databases">
        <authorList>
            <person name="Rodrigo-Torres L."/>
            <person name="Arahal R. D."/>
            <person name="Lucena T."/>
        </authorList>
    </citation>
    <scope>NUCLEOTIDE SEQUENCE [LARGE SCALE GENOMIC DNA]</scope>
    <source>
        <strain evidence="3">type strain: CECT 9192</strain>
    </source>
</reference>
<dbReference type="SUPFAM" id="SSF81301">
    <property type="entry name" value="Nucleotidyltransferase"/>
    <property type="match status" value="1"/>
</dbReference>
<dbReference type="GO" id="GO:0015969">
    <property type="term" value="P:guanosine tetraphosphate metabolic process"/>
    <property type="evidence" value="ECO:0007669"/>
    <property type="project" value="InterPro"/>
</dbReference>
<dbReference type="PANTHER" id="PTHR47837">
    <property type="entry name" value="GTP PYROPHOSPHOKINASE YJBM"/>
    <property type="match status" value="1"/>
</dbReference>
<dbReference type="PANTHER" id="PTHR47837:SF1">
    <property type="entry name" value="GTP PYROPHOSPHOKINASE YJBM"/>
    <property type="match status" value="1"/>
</dbReference>
<dbReference type="InterPro" id="IPR043519">
    <property type="entry name" value="NT_sf"/>
</dbReference>
<organism evidence="2 3">
    <name type="scientific">Photobacterium aquimaris</name>
    <dbReference type="NCBI Taxonomy" id="512643"/>
    <lineage>
        <taxon>Bacteria</taxon>
        <taxon>Pseudomonadati</taxon>
        <taxon>Pseudomonadota</taxon>
        <taxon>Gammaproteobacteria</taxon>
        <taxon>Vibrionales</taxon>
        <taxon>Vibrionaceae</taxon>
        <taxon>Photobacterium</taxon>
    </lineage>
</organism>
<proteinExistence type="predicted"/>
<name>A0A1Y6L209_9GAMM</name>
<keyword evidence="3" id="KW-1185">Reference proteome</keyword>
<dbReference type="AlphaFoldDB" id="A0A1Y6L209"/>
<dbReference type="Pfam" id="PF04607">
    <property type="entry name" value="RelA_SpoT"/>
    <property type="match status" value="1"/>
</dbReference>
<dbReference type="CDD" id="cd05399">
    <property type="entry name" value="NT_Rel-Spo_like"/>
    <property type="match status" value="1"/>
</dbReference>
<dbReference type="SMART" id="SM00954">
    <property type="entry name" value="RelA_SpoT"/>
    <property type="match status" value="1"/>
</dbReference>
<dbReference type="EMBL" id="FYAH01000002">
    <property type="protein sequence ID" value="SMY16668.1"/>
    <property type="molecule type" value="Genomic_DNA"/>
</dbReference>
<feature type="domain" description="RelA/SpoT" evidence="1">
    <location>
        <begin position="76"/>
        <end position="203"/>
    </location>
</feature>
<dbReference type="Proteomes" id="UP000196485">
    <property type="component" value="Unassembled WGS sequence"/>
</dbReference>
<evidence type="ECO:0000259" key="1">
    <source>
        <dbReference type="SMART" id="SM00954"/>
    </source>
</evidence>
<evidence type="ECO:0000313" key="3">
    <source>
        <dbReference type="Proteomes" id="UP000196485"/>
    </source>
</evidence>